<evidence type="ECO:0000313" key="6">
    <source>
        <dbReference type="Proteomes" id="UP000536534"/>
    </source>
</evidence>
<dbReference type="Pfam" id="PF00702">
    <property type="entry name" value="Hydrolase"/>
    <property type="match status" value="1"/>
</dbReference>
<comment type="similarity">
    <text evidence="3">Belongs to the HAD-like hydrolase superfamily. CbbY/CbbZ/Gph/YieH family.</text>
</comment>
<dbReference type="InterPro" id="IPR023214">
    <property type="entry name" value="HAD_sf"/>
</dbReference>
<dbReference type="InterPro" id="IPR050155">
    <property type="entry name" value="HAD-like_hydrolase_sf"/>
</dbReference>
<dbReference type="PANTHER" id="PTHR43434:SF1">
    <property type="entry name" value="PHOSPHOGLYCOLATE PHOSPHATASE"/>
    <property type="match status" value="1"/>
</dbReference>
<evidence type="ECO:0000256" key="3">
    <source>
        <dbReference type="ARBA" id="ARBA00006171"/>
    </source>
</evidence>
<accession>A0A7X7LWD3</accession>
<reference evidence="5 6" key="1">
    <citation type="journal article" date="2020" name="Biotechnol. Biofuels">
        <title>New insights from the biogas microbiome by comprehensive genome-resolved metagenomics of nearly 1600 species originating from multiple anaerobic digesters.</title>
        <authorList>
            <person name="Campanaro S."/>
            <person name="Treu L."/>
            <person name="Rodriguez-R L.M."/>
            <person name="Kovalovszki A."/>
            <person name="Ziels R.M."/>
            <person name="Maus I."/>
            <person name="Zhu X."/>
            <person name="Kougias P.G."/>
            <person name="Basile A."/>
            <person name="Luo G."/>
            <person name="Schluter A."/>
            <person name="Konstantinidis K.T."/>
            <person name="Angelidaki I."/>
        </authorList>
    </citation>
    <scope>NUCLEOTIDE SEQUENCE [LARGE SCALE GENOMIC DNA]</scope>
    <source>
        <strain evidence="5">AS06rmzACSIP_256</strain>
    </source>
</reference>
<dbReference type="InterPro" id="IPR023198">
    <property type="entry name" value="PGP-like_dom2"/>
</dbReference>
<keyword evidence="5" id="KW-0378">Hydrolase</keyword>
<dbReference type="GO" id="GO:0005829">
    <property type="term" value="C:cytosol"/>
    <property type="evidence" value="ECO:0007669"/>
    <property type="project" value="TreeGrafter"/>
</dbReference>
<comment type="catalytic activity">
    <reaction evidence="1">
        <text>2-phosphoglycolate + H2O = glycolate + phosphate</text>
        <dbReference type="Rhea" id="RHEA:14369"/>
        <dbReference type="ChEBI" id="CHEBI:15377"/>
        <dbReference type="ChEBI" id="CHEBI:29805"/>
        <dbReference type="ChEBI" id="CHEBI:43474"/>
        <dbReference type="ChEBI" id="CHEBI:58033"/>
        <dbReference type="EC" id="3.1.3.18"/>
    </reaction>
</comment>
<protein>
    <recommendedName>
        <fullName evidence="4">phosphoglycolate phosphatase</fullName>
        <ecNumber evidence="4">3.1.3.18</ecNumber>
    </recommendedName>
</protein>
<evidence type="ECO:0000313" key="5">
    <source>
        <dbReference type="EMBL" id="NLF54601.1"/>
    </source>
</evidence>
<organism evidence="5 6">
    <name type="scientific">Thauera phenolivorans</name>
    <dbReference type="NCBI Taxonomy" id="1792543"/>
    <lineage>
        <taxon>Bacteria</taxon>
        <taxon>Pseudomonadati</taxon>
        <taxon>Pseudomonadota</taxon>
        <taxon>Betaproteobacteria</taxon>
        <taxon>Rhodocyclales</taxon>
        <taxon>Zoogloeaceae</taxon>
        <taxon>Thauera</taxon>
    </lineage>
</organism>
<dbReference type="GO" id="GO:0006281">
    <property type="term" value="P:DNA repair"/>
    <property type="evidence" value="ECO:0007669"/>
    <property type="project" value="TreeGrafter"/>
</dbReference>
<dbReference type="PANTHER" id="PTHR43434">
    <property type="entry name" value="PHOSPHOGLYCOLATE PHOSPHATASE"/>
    <property type="match status" value="1"/>
</dbReference>
<gene>
    <name evidence="5" type="ORF">GX576_09470</name>
</gene>
<dbReference type="GO" id="GO:0008967">
    <property type="term" value="F:phosphoglycolate phosphatase activity"/>
    <property type="evidence" value="ECO:0007669"/>
    <property type="project" value="UniProtKB-EC"/>
</dbReference>
<dbReference type="EMBL" id="JAAYYV010000245">
    <property type="protein sequence ID" value="NLF54601.1"/>
    <property type="molecule type" value="Genomic_DNA"/>
</dbReference>
<dbReference type="Gene3D" id="3.40.50.1000">
    <property type="entry name" value="HAD superfamily/HAD-like"/>
    <property type="match status" value="1"/>
</dbReference>
<dbReference type="SUPFAM" id="SSF56784">
    <property type="entry name" value="HAD-like"/>
    <property type="match status" value="1"/>
</dbReference>
<sequence>MVIFDVDGTTVDAFHAIEQSFLRHGMAIGDHARFQKRRKLFKYLGGLREFPTNLRRQFGKQSRSRLLATLTDFYRDEARLYPGIDALLRTVLADPGVRVGLVTRNVTVEPMETLRCLFARHDIDTAAFDFFACLPLREDKTLHFRRAREHFGINPARSYACGDEYGDYRAAIGAAMYPFVVAYGMEDRNRLRERFGVPAEYILPSPQDFAERLLDTLELQGAGCG</sequence>
<comment type="caution">
    <text evidence="5">The sequence shown here is derived from an EMBL/GenBank/DDBJ whole genome shotgun (WGS) entry which is preliminary data.</text>
</comment>
<dbReference type="AlphaFoldDB" id="A0A7X7LWD3"/>
<dbReference type="EC" id="3.1.3.18" evidence="4"/>
<name>A0A7X7LWD3_9RHOO</name>
<dbReference type="Gene3D" id="1.10.150.240">
    <property type="entry name" value="Putative phosphatase, domain 2"/>
    <property type="match status" value="1"/>
</dbReference>
<evidence type="ECO:0000256" key="2">
    <source>
        <dbReference type="ARBA" id="ARBA00004818"/>
    </source>
</evidence>
<evidence type="ECO:0000256" key="4">
    <source>
        <dbReference type="ARBA" id="ARBA00013078"/>
    </source>
</evidence>
<comment type="pathway">
    <text evidence="2">Organic acid metabolism; glycolate biosynthesis; glycolate from 2-phosphoglycolate: step 1/1.</text>
</comment>
<dbReference type="Proteomes" id="UP000536534">
    <property type="component" value="Unassembled WGS sequence"/>
</dbReference>
<dbReference type="InterPro" id="IPR036412">
    <property type="entry name" value="HAD-like_sf"/>
</dbReference>
<proteinExistence type="inferred from homology"/>
<evidence type="ECO:0000256" key="1">
    <source>
        <dbReference type="ARBA" id="ARBA00000830"/>
    </source>
</evidence>